<dbReference type="SUPFAM" id="SSF47113">
    <property type="entry name" value="Histone-fold"/>
    <property type="match status" value="1"/>
</dbReference>
<protein>
    <recommendedName>
        <fullName evidence="3">Histone H2A/H2B/H3 domain-containing protein</fullName>
    </recommendedName>
</protein>
<evidence type="ECO:0000313" key="2">
    <source>
        <dbReference type="Proteomes" id="UP000034805"/>
    </source>
</evidence>
<name>A0A0P7VGF3_SCLFO</name>
<sequence>MKASGVKMTKTTRLGCPERRRTRAYSICIYRLQKGLNVECRPVSIPARTSALVLYNVGLEAARLSKFNKRGAITTEEVCLAMELLHPKKRSSREGA</sequence>
<dbReference type="EMBL" id="JARO02001747">
    <property type="protein sequence ID" value="KPP74538.1"/>
    <property type="molecule type" value="Genomic_DNA"/>
</dbReference>
<accession>A0A0P7VGF3</accession>
<dbReference type="GO" id="GO:0046982">
    <property type="term" value="F:protein heterodimerization activity"/>
    <property type="evidence" value="ECO:0007669"/>
    <property type="project" value="InterPro"/>
</dbReference>
<gene>
    <name evidence="1" type="ORF">Z043_106298</name>
</gene>
<evidence type="ECO:0000313" key="1">
    <source>
        <dbReference type="EMBL" id="KPP74538.1"/>
    </source>
</evidence>
<organism evidence="1 2">
    <name type="scientific">Scleropages formosus</name>
    <name type="common">Asian bonytongue</name>
    <name type="synonym">Osteoglossum formosum</name>
    <dbReference type="NCBI Taxonomy" id="113540"/>
    <lineage>
        <taxon>Eukaryota</taxon>
        <taxon>Metazoa</taxon>
        <taxon>Chordata</taxon>
        <taxon>Craniata</taxon>
        <taxon>Vertebrata</taxon>
        <taxon>Euteleostomi</taxon>
        <taxon>Actinopterygii</taxon>
        <taxon>Neopterygii</taxon>
        <taxon>Teleostei</taxon>
        <taxon>Osteoglossocephala</taxon>
        <taxon>Osteoglossomorpha</taxon>
        <taxon>Osteoglossiformes</taxon>
        <taxon>Osteoglossidae</taxon>
        <taxon>Scleropages</taxon>
    </lineage>
</organism>
<dbReference type="Proteomes" id="UP000034805">
    <property type="component" value="Unassembled WGS sequence"/>
</dbReference>
<proteinExistence type="predicted"/>
<reference evidence="1 2" key="1">
    <citation type="submission" date="2015-08" db="EMBL/GenBank/DDBJ databases">
        <title>The genome of the Asian arowana (Scleropages formosus).</title>
        <authorList>
            <person name="Tan M.H."/>
            <person name="Gan H.M."/>
            <person name="Croft L.J."/>
            <person name="Austin C.M."/>
        </authorList>
    </citation>
    <scope>NUCLEOTIDE SEQUENCE [LARGE SCALE GENOMIC DNA]</scope>
    <source>
        <strain evidence="1">Aro1</strain>
    </source>
</reference>
<comment type="caution">
    <text evidence="1">The sequence shown here is derived from an EMBL/GenBank/DDBJ whole genome shotgun (WGS) entry which is preliminary data.</text>
</comment>
<evidence type="ECO:0008006" key="3">
    <source>
        <dbReference type="Google" id="ProtNLM"/>
    </source>
</evidence>
<dbReference type="AlphaFoldDB" id="A0A0P7VGF3"/>
<dbReference type="InterPro" id="IPR009072">
    <property type="entry name" value="Histone-fold"/>
</dbReference>